<feature type="binding site" evidence="17">
    <location>
        <position position="675"/>
    </location>
    <ligand>
        <name>AMP</name>
        <dbReference type="ChEBI" id="CHEBI:456215"/>
    </ligand>
</feature>
<evidence type="ECO:0000256" key="13">
    <source>
        <dbReference type="ARBA" id="ARBA00036079"/>
    </source>
</evidence>
<dbReference type="Pfam" id="PF00233">
    <property type="entry name" value="PDEase_I"/>
    <property type="match status" value="1"/>
</dbReference>
<evidence type="ECO:0000256" key="4">
    <source>
        <dbReference type="ARBA" id="ARBA00022533"/>
    </source>
</evidence>
<evidence type="ECO:0000256" key="20">
    <source>
        <dbReference type="SAM" id="MobiDB-lite"/>
    </source>
</evidence>
<dbReference type="Ensembl" id="ENSLOCT00000016221.1">
    <property type="protein sequence ID" value="ENSLOCP00000016191.1"/>
    <property type="gene ID" value="ENSLOCG00000013138.1"/>
</dbReference>
<feature type="compositionally biased region" description="Polar residues" evidence="20">
    <location>
        <begin position="66"/>
        <end position="81"/>
    </location>
</feature>
<evidence type="ECO:0000256" key="5">
    <source>
        <dbReference type="ARBA" id="ARBA00022535"/>
    </source>
</evidence>
<keyword evidence="9" id="KW-0547">Nucleotide-binding</keyword>
<comment type="pathway">
    <text evidence="14">Purine metabolism; 3',5'-cyclic GMP degradation; GMP from 3',5'-cyclic GMP: step 1/1.</text>
</comment>
<feature type="domain" description="PDEase" evidence="21">
    <location>
        <begin position="557"/>
        <end position="881"/>
    </location>
</feature>
<dbReference type="SUPFAM" id="SSF109604">
    <property type="entry name" value="HD-domain/PDEase-like"/>
    <property type="match status" value="1"/>
</dbReference>
<comment type="similarity">
    <text evidence="3 19">Belongs to the cyclic nucleotide phosphodiesterase family.</text>
</comment>
<sequence length="889" mass="101561">MEDFCLSENERMEAWLDDHLDFAHSYFVRKATREMVNAWFAERVHSIPPSKEGSRAQAEPGLVHQSGRQETATPGTPTRKISASEFDRPLRPIVCKDSEGSLTFVSDSEKVQVPLKAQRLQAGEVQVSDQCTRLLELVKDISSHLDVTALCHKIFLHINALIDADRYSLFLVCEDSSNEKFLVSRLFDLAEGSTLEEASNNCIRLEWNKGIVGYVAATGQPLNIKNAYEDARFNAEVDHITGYKTQSILCMPIKNHREEVVGVAQAINKKCGKNGTFTEQDEKDFSAYLAFCGIVLHNAQLYETSRLENRRNQVLLDLASLIFEEQQSLEVILKKIAATILSFMQAQGCTVFIADGDSMNSFSSVFHMEYEELGESPEVPKRESGNMLIHKTNQCNFHMHDNVCIFRTESVRPTVSETVYRRDCDVSKINYMYAQYVKNTMEPLNIRDVTKDKRLPWTNENTENSSHQIKSLLCTPIRNGKKDKVIGVCQLTNKMDEASGKIKAFNRNDEQFLEAFAIFCGLGIQNTQMYETVERAMAKQVVTLEVLSYHASAAEEETQELQVTAAATVPSAQSLGLLDFSFSDFDLSDVETTQAAIRMFTDLNLLQNFQMKYENLCQWILSVKKNYRKNVAYHNWRHAFNTAQCMFAVLKTGRFQNKLNDLEILALMIATLSHDLDHRGVNNSYIQRSDHPLAQLYCHSTMEHHHFDQCLMILNSPGNQILSGLSLEEYKTTLKMIERAVLATDLALYMKKRGEFFELTKSNRFTWEDEYHRDLLRSMLMTACDVSAITKPWPVQRRIAELVATEFFEQGDKERRELNIEPIDLMNREKRDKIPSMQVAFIDAICIQLYETLALMSENFLPLLEGCKKNRQNWKLLAEQGEKEINGAS</sequence>
<dbReference type="PANTHER" id="PTHR11347">
    <property type="entry name" value="CYCLIC NUCLEOTIDE PHOSPHODIESTERASE"/>
    <property type="match status" value="1"/>
</dbReference>
<dbReference type="InterPro" id="IPR029016">
    <property type="entry name" value="GAF-like_dom_sf"/>
</dbReference>
<dbReference type="InterPro" id="IPR023174">
    <property type="entry name" value="PDEase_CS"/>
</dbReference>
<comment type="cofactor">
    <cofactor evidence="19">
        <name>a divalent metal cation</name>
        <dbReference type="ChEBI" id="CHEBI:60240"/>
    </cofactor>
    <text evidence="19">Binds 2 divalent metal cations per subunit. Site 1 may preferentially bind zinc ions, while site 2 has a preference for magnesium and/or manganese ions.</text>
</comment>
<dbReference type="GO" id="GO:0007165">
    <property type="term" value="P:signal transduction"/>
    <property type="evidence" value="ECO:0007669"/>
    <property type="project" value="InterPro"/>
</dbReference>
<dbReference type="FunFam" id="1.10.1300.10:FF:000003">
    <property type="entry name" value="Phosphodiesterase"/>
    <property type="match status" value="1"/>
</dbReference>
<dbReference type="PROSITE" id="PS00126">
    <property type="entry name" value="PDEASE_I_1"/>
    <property type="match status" value="1"/>
</dbReference>
<keyword evidence="10 19" id="KW-0378">Hydrolase</keyword>
<feature type="binding site" evidence="17">
    <location>
        <position position="838"/>
    </location>
    <ligand>
        <name>AMP</name>
        <dbReference type="ChEBI" id="CHEBI:456215"/>
    </ligand>
</feature>
<evidence type="ECO:0000256" key="15">
    <source>
        <dbReference type="ARBA" id="ARBA00059501"/>
    </source>
</evidence>
<reference evidence="23" key="1">
    <citation type="submission" date="2011-12" db="EMBL/GenBank/DDBJ databases">
        <title>The Draft Genome of Lepisosteus oculatus.</title>
        <authorList>
            <consortium name="The Broad Institute Genome Assembly &amp; Analysis Group"/>
            <consortium name="Computational R&amp;D Group"/>
            <consortium name="and Sequencing Platform"/>
            <person name="Di Palma F."/>
            <person name="Alfoldi J."/>
            <person name="Johnson J."/>
            <person name="Berlin A."/>
            <person name="Gnerre S."/>
            <person name="Jaffe D."/>
            <person name="MacCallum I."/>
            <person name="Young S."/>
            <person name="Walker B.J."/>
            <person name="Lander E.S."/>
            <person name="Lindblad-Toh K."/>
        </authorList>
    </citation>
    <scope>NUCLEOTIDE SEQUENCE [LARGE SCALE GENOMIC DNA]</scope>
</reference>
<dbReference type="GO" id="GO:0030553">
    <property type="term" value="F:cGMP binding"/>
    <property type="evidence" value="ECO:0007669"/>
    <property type="project" value="UniProtKB-KW"/>
</dbReference>
<evidence type="ECO:0000256" key="1">
    <source>
        <dbReference type="ARBA" id="ARBA00001946"/>
    </source>
</evidence>
<dbReference type="Bgee" id="ENSLOCG00000013138">
    <property type="expression patterns" value="Expressed in intestine and 9 other cell types or tissues"/>
</dbReference>
<dbReference type="Pfam" id="PF01590">
    <property type="entry name" value="GAF"/>
    <property type="match status" value="2"/>
</dbReference>
<dbReference type="InterPro" id="IPR003018">
    <property type="entry name" value="GAF"/>
</dbReference>
<dbReference type="InterPro" id="IPR003607">
    <property type="entry name" value="HD/PDEase_dom"/>
</dbReference>
<evidence type="ECO:0000313" key="22">
    <source>
        <dbReference type="Ensembl" id="ENSLOCP00000016191.1"/>
    </source>
</evidence>
<dbReference type="GO" id="GO:0046872">
    <property type="term" value="F:metal ion binding"/>
    <property type="evidence" value="ECO:0007669"/>
    <property type="project" value="UniProtKB-KW"/>
</dbReference>
<protein>
    <recommendedName>
        <fullName evidence="19">Phosphodiesterase</fullName>
        <ecNumber evidence="19">3.1.4.-</ecNumber>
    </recommendedName>
</protein>
<evidence type="ECO:0000256" key="12">
    <source>
        <dbReference type="ARBA" id="ARBA00022992"/>
    </source>
</evidence>
<evidence type="ECO:0000256" key="17">
    <source>
        <dbReference type="PIRSR" id="PIRSR623088-2"/>
    </source>
</evidence>
<comment type="cofactor">
    <cofactor evidence="1">
        <name>Mg(2+)</name>
        <dbReference type="ChEBI" id="CHEBI:18420"/>
    </cofactor>
</comment>
<dbReference type="Gene3D" id="3.30.450.40">
    <property type="match status" value="2"/>
</dbReference>
<dbReference type="InterPro" id="IPR002073">
    <property type="entry name" value="PDEase_catalytic_dom"/>
</dbReference>
<evidence type="ECO:0000256" key="8">
    <source>
        <dbReference type="ARBA" id="ARBA00022737"/>
    </source>
</evidence>
<evidence type="ECO:0000256" key="2">
    <source>
        <dbReference type="ARBA" id="ARBA00001947"/>
    </source>
</evidence>
<feature type="region of interest" description="Disordered" evidence="20">
    <location>
        <begin position="49"/>
        <end position="82"/>
    </location>
</feature>
<dbReference type="InterPro" id="IPR036971">
    <property type="entry name" value="PDEase_catalytic_dom_sf"/>
</dbReference>
<reference evidence="22" key="2">
    <citation type="submission" date="2025-08" db="UniProtKB">
        <authorList>
            <consortium name="Ensembl"/>
        </authorList>
    </citation>
    <scope>IDENTIFICATION</scope>
</reference>
<feature type="binding site" evidence="17">
    <location>
        <begin position="634"/>
        <end position="638"/>
    </location>
    <ligand>
        <name>AMP</name>
        <dbReference type="ChEBI" id="CHEBI:456215"/>
    </ligand>
</feature>
<feature type="binding site" evidence="18">
    <location>
        <position position="674"/>
    </location>
    <ligand>
        <name>Zn(2+)</name>
        <dbReference type="ChEBI" id="CHEBI:29105"/>
        <label>1</label>
    </ligand>
</feature>
<dbReference type="OMA" id="PIWLPLA"/>
<keyword evidence="12" id="KW-0142">cGMP-binding</keyword>
<dbReference type="FunFam" id="3.30.450.40:FF:000015">
    <property type="entry name" value="Phosphodiesterase"/>
    <property type="match status" value="1"/>
</dbReference>
<dbReference type="PROSITE" id="PS51845">
    <property type="entry name" value="PDEASE_I_2"/>
    <property type="match status" value="1"/>
</dbReference>
<evidence type="ECO:0000256" key="16">
    <source>
        <dbReference type="PIRSR" id="PIRSR623088-1"/>
    </source>
</evidence>
<dbReference type="GeneID" id="102682301"/>
<feature type="binding site" evidence="18">
    <location>
        <position position="785"/>
    </location>
    <ligand>
        <name>Zn(2+)</name>
        <dbReference type="ChEBI" id="CHEBI:29105"/>
        <label>1</label>
    </ligand>
</feature>
<dbReference type="GO" id="GO:0004115">
    <property type="term" value="F:3',5'-cyclic-AMP phosphodiesterase activity"/>
    <property type="evidence" value="ECO:0000318"/>
    <property type="project" value="GO_Central"/>
</dbReference>
<dbReference type="InterPro" id="IPR023088">
    <property type="entry name" value="PDEase"/>
</dbReference>
<dbReference type="GeneTree" id="ENSGT00940000155475"/>
<evidence type="ECO:0000259" key="21">
    <source>
        <dbReference type="PROSITE" id="PS51845"/>
    </source>
</evidence>
<keyword evidence="4" id="KW-0021">Allosteric enzyme</keyword>
<proteinExistence type="inferred from homology"/>
<dbReference type="EMBL" id="AHAT01001996">
    <property type="status" value="NOT_ANNOTATED_CDS"/>
    <property type="molecule type" value="Genomic_DNA"/>
</dbReference>
<feature type="binding site" evidence="18">
    <location>
        <position position="675"/>
    </location>
    <ligand>
        <name>Zn(2+)</name>
        <dbReference type="ChEBI" id="CHEBI:29105"/>
        <label>2</label>
    </ligand>
</feature>
<evidence type="ECO:0000256" key="18">
    <source>
        <dbReference type="PIRSR" id="PIRSR623088-3"/>
    </source>
</evidence>
<comment type="cofactor">
    <cofactor evidence="2">
        <name>Zn(2+)</name>
        <dbReference type="ChEBI" id="CHEBI:29105"/>
    </cofactor>
</comment>
<dbReference type="OrthoDB" id="74705at2759"/>
<dbReference type="FunFam" id="3.30.450.40:FF:000004">
    <property type="entry name" value="Phosphodiesterase"/>
    <property type="match status" value="1"/>
</dbReference>
<evidence type="ECO:0000256" key="14">
    <source>
        <dbReference type="ARBA" id="ARBA00037913"/>
    </source>
</evidence>
<feature type="active site" description="Proton donor" evidence="16">
    <location>
        <position position="634"/>
    </location>
</feature>
<evidence type="ECO:0000313" key="23">
    <source>
        <dbReference type="Proteomes" id="UP000018468"/>
    </source>
</evidence>
<dbReference type="EC" id="3.1.4.-" evidence="19"/>
<comment type="catalytic activity">
    <reaction evidence="13">
        <text>3',5'-cyclic GMP + H2O = GMP + H(+)</text>
        <dbReference type="Rhea" id="RHEA:16957"/>
        <dbReference type="ChEBI" id="CHEBI:15377"/>
        <dbReference type="ChEBI" id="CHEBI:15378"/>
        <dbReference type="ChEBI" id="CHEBI:57746"/>
        <dbReference type="ChEBI" id="CHEBI:58115"/>
        <dbReference type="EC" id="3.1.4.35"/>
    </reaction>
    <physiologicalReaction direction="left-to-right" evidence="13">
        <dbReference type="Rhea" id="RHEA:16958"/>
    </physiologicalReaction>
</comment>
<keyword evidence="11" id="KW-0862">Zinc</keyword>
<evidence type="ECO:0000256" key="19">
    <source>
        <dbReference type="RuleBase" id="RU363067"/>
    </source>
</evidence>
<accession>W5N6D2</accession>
<comment type="function">
    <text evidence="15">Plays a role in signal transduction by regulating the intracellular concentration of cyclic nucleotides. This phosphodiesterase catalyzes the specific hydrolysis of cGMP to 5'-GMP. Specifically regulates nitric-oxide-generated cGMP.</text>
</comment>
<dbReference type="GO" id="GO:0141162">
    <property type="term" value="P:negative regulation of cAMP/PKA signal transduction"/>
    <property type="evidence" value="ECO:0000318"/>
    <property type="project" value="GO_Central"/>
</dbReference>
<evidence type="ECO:0000256" key="3">
    <source>
        <dbReference type="ARBA" id="ARBA00007648"/>
    </source>
</evidence>
<organism evidence="22 23">
    <name type="scientific">Lepisosteus oculatus</name>
    <name type="common">Spotted gar</name>
    <dbReference type="NCBI Taxonomy" id="7918"/>
    <lineage>
        <taxon>Eukaryota</taxon>
        <taxon>Metazoa</taxon>
        <taxon>Chordata</taxon>
        <taxon>Craniata</taxon>
        <taxon>Vertebrata</taxon>
        <taxon>Euteleostomi</taxon>
        <taxon>Actinopterygii</taxon>
        <taxon>Neopterygii</taxon>
        <taxon>Holostei</taxon>
        <taxon>Semionotiformes</taxon>
        <taxon>Lepisosteidae</taxon>
        <taxon>Lepisosteus</taxon>
    </lineage>
</organism>
<dbReference type="SMART" id="SM00471">
    <property type="entry name" value="HDc"/>
    <property type="match status" value="1"/>
</dbReference>
<evidence type="ECO:0000256" key="9">
    <source>
        <dbReference type="ARBA" id="ARBA00022741"/>
    </source>
</evidence>
<dbReference type="Gene3D" id="1.10.1300.10">
    <property type="entry name" value="3'5'-cyclic nucleotide phosphodiesterase, catalytic domain"/>
    <property type="match status" value="1"/>
</dbReference>
<feature type="binding site" evidence="18">
    <location>
        <position position="675"/>
    </location>
    <ligand>
        <name>Zn(2+)</name>
        <dbReference type="ChEBI" id="CHEBI:29105"/>
        <label>1</label>
    </ligand>
</feature>
<feature type="binding site" evidence="18">
    <location>
        <position position="638"/>
    </location>
    <ligand>
        <name>Zn(2+)</name>
        <dbReference type="ChEBI" id="CHEBI:29105"/>
        <label>1</label>
    </ligand>
</feature>
<evidence type="ECO:0000256" key="10">
    <source>
        <dbReference type="ARBA" id="ARBA00022801"/>
    </source>
</evidence>
<dbReference type="CDD" id="cd00077">
    <property type="entry name" value="HDc"/>
    <property type="match status" value="1"/>
</dbReference>
<reference evidence="22" key="3">
    <citation type="submission" date="2025-09" db="UniProtKB">
        <authorList>
            <consortium name="Ensembl"/>
        </authorList>
    </citation>
    <scope>IDENTIFICATION</scope>
</reference>
<keyword evidence="8" id="KW-0677">Repeat</keyword>
<dbReference type="STRING" id="7918.ENSLOCP00000016191"/>
<dbReference type="Proteomes" id="UP000018468">
    <property type="component" value="Linkage group LG4"/>
</dbReference>
<name>W5N6D2_LEPOC</name>
<keyword evidence="7 18" id="KW-0479">Metal-binding</keyword>
<dbReference type="eggNOG" id="KOG3689">
    <property type="taxonomic scope" value="Eukaryota"/>
</dbReference>
<keyword evidence="23" id="KW-1185">Reference proteome</keyword>
<keyword evidence="6" id="KW-0597">Phosphoprotein</keyword>
<dbReference type="SUPFAM" id="SSF55781">
    <property type="entry name" value="GAF domain-like"/>
    <property type="match status" value="2"/>
</dbReference>
<dbReference type="AlphaFoldDB" id="W5N6D2"/>
<evidence type="ECO:0000256" key="7">
    <source>
        <dbReference type="ARBA" id="ARBA00022723"/>
    </source>
</evidence>
<evidence type="ECO:0000256" key="11">
    <source>
        <dbReference type="ARBA" id="ARBA00022833"/>
    </source>
</evidence>
<dbReference type="GO" id="GO:0047555">
    <property type="term" value="F:3',5'-cyclic-GMP phosphodiesterase activity"/>
    <property type="evidence" value="ECO:0000318"/>
    <property type="project" value="GO_Central"/>
</dbReference>
<dbReference type="PRINTS" id="PR00387">
    <property type="entry name" value="PDIESTERASE1"/>
</dbReference>
<dbReference type="InParanoid" id="W5N6D2"/>
<feature type="binding site" evidence="17">
    <location>
        <position position="785"/>
    </location>
    <ligand>
        <name>AMP</name>
        <dbReference type="ChEBI" id="CHEBI:456215"/>
    </ligand>
</feature>
<dbReference type="SMART" id="SM00065">
    <property type="entry name" value="GAF"/>
    <property type="match status" value="2"/>
</dbReference>
<evidence type="ECO:0000256" key="6">
    <source>
        <dbReference type="ARBA" id="ARBA00022553"/>
    </source>
</evidence>
<keyword evidence="5" id="KW-0140">cGMP</keyword>